<sequence>MKIKQLSEHVWECSIWTIIPVSVWLVKTETGLTLVDAGVSWMAGGLLRQIKAMNLPLERIVLTHGHSDHTGSIRKLREHFEVPVYVHEAEIACMEGRQPYPGRRKAQASVEAGLVQPLAMEQPVGGLVPYWTPGHSPGHTAFYHERDGVLLAGDLFTTKRGRLHQPMAMFTADMAQAVESGAIVEQLKPELLSICHGGVVVRPHEQYEAYKLEWMNSSYNRHRNAGSAK</sequence>
<feature type="domain" description="Metallo-beta-lactamase" evidence="4">
    <location>
        <begin position="20"/>
        <end position="196"/>
    </location>
</feature>
<dbReference type="RefSeq" id="WP_133233104.1">
    <property type="nucleotide sequence ID" value="NZ_SMRT01000014.1"/>
</dbReference>
<evidence type="ECO:0000256" key="2">
    <source>
        <dbReference type="ARBA" id="ARBA00034301"/>
    </source>
</evidence>
<comment type="caution">
    <text evidence="5">The sequence shown here is derived from an EMBL/GenBank/DDBJ whole genome shotgun (WGS) entry which is preliminary data.</text>
</comment>
<protein>
    <submittedName>
        <fullName evidence="5">MBL fold metallo-hydrolase</fullName>
    </submittedName>
</protein>
<dbReference type="EMBL" id="SMRT01000014">
    <property type="protein sequence ID" value="TDF94047.1"/>
    <property type="molecule type" value="Genomic_DNA"/>
</dbReference>
<dbReference type="OrthoDB" id="9802248at2"/>
<dbReference type="Proteomes" id="UP000295636">
    <property type="component" value="Unassembled WGS sequence"/>
</dbReference>
<evidence type="ECO:0000256" key="1">
    <source>
        <dbReference type="ARBA" id="ARBA00034221"/>
    </source>
</evidence>
<organism evidence="5 6">
    <name type="scientific">Paenibacillus piri</name>
    <dbReference type="NCBI Taxonomy" id="2547395"/>
    <lineage>
        <taxon>Bacteria</taxon>
        <taxon>Bacillati</taxon>
        <taxon>Bacillota</taxon>
        <taxon>Bacilli</taxon>
        <taxon>Bacillales</taxon>
        <taxon>Paenibacillaceae</taxon>
        <taxon>Paenibacillus</taxon>
    </lineage>
</organism>
<dbReference type="AlphaFoldDB" id="A0A4R5KI17"/>
<reference evidence="5 6" key="1">
    <citation type="submission" date="2019-03" db="EMBL/GenBank/DDBJ databases">
        <title>This is whole genome sequence of Paenibacillus sp MS74 strain.</title>
        <authorList>
            <person name="Trinh H.N."/>
        </authorList>
    </citation>
    <scope>NUCLEOTIDE SEQUENCE [LARGE SCALE GENOMIC DNA]</scope>
    <source>
        <strain evidence="5 6">MS74</strain>
    </source>
</reference>
<dbReference type="SMART" id="SM00849">
    <property type="entry name" value="Lactamase_B"/>
    <property type="match status" value="1"/>
</dbReference>
<accession>A0A4R5KI17</accession>
<dbReference type="InterPro" id="IPR050855">
    <property type="entry name" value="NDM-1-like"/>
</dbReference>
<dbReference type="Pfam" id="PF00753">
    <property type="entry name" value="Lactamase_B"/>
    <property type="match status" value="1"/>
</dbReference>
<evidence type="ECO:0000259" key="4">
    <source>
        <dbReference type="SMART" id="SM00849"/>
    </source>
</evidence>
<comment type="catalytic activity">
    <reaction evidence="1">
        <text>3',5'-cyclic CMP + H2O = CMP + H(+)</text>
        <dbReference type="Rhea" id="RHEA:72675"/>
        <dbReference type="ChEBI" id="CHEBI:15377"/>
        <dbReference type="ChEBI" id="CHEBI:15378"/>
        <dbReference type="ChEBI" id="CHEBI:58003"/>
        <dbReference type="ChEBI" id="CHEBI:60377"/>
    </reaction>
    <physiologicalReaction direction="left-to-right" evidence="1">
        <dbReference type="Rhea" id="RHEA:72676"/>
    </physiologicalReaction>
</comment>
<dbReference type="SUPFAM" id="SSF56281">
    <property type="entry name" value="Metallo-hydrolase/oxidoreductase"/>
    <property type="match status" value="1"/>
</dbReference>
<name>A0A4R5KI17_9BACL</name>
<proteinExistence type="predicted"/>
<dbReference type="GO" id="GO:0016787">
    <property type="term" value="F:hydrolase activity"/>
    <property type="evidence" value="ECO:0007669"/>
    <property type="project" value="UniProtKB-KW"/>
</dbReference>
<keyword evidence="5" id="KW-0378">Hydrolase</keyword>
<dbReference type="PANTHER" id="PTHR42951:SF17">
    <property type="entry name" value="METALLO-BETA-LACTAMASE DOMAIN-CONTAINING PROTEIN"/>
    <property type="match status" value="1"/>
</dbReference>
<dbReference type="CDD" id="cd07721">
    <property type="entry name" value="yflN-like_MBL-fold"/>
    <property type="match status" value="1"/>
</dbReference>
<gene>
    <name evidence="5" type="ORF">E1757_24410</name>
</gene>
<keyword evidence="6" id="KW-1185">Reference proteome</keyword>
<dbReference type="InterPro" id="IPR001279">
    <property type="entry name" value="Metallo-B-lactamas"/>
</dbReference>
<evidence type="ECO:0000313" key="6">
    <source>
        <dbReference type="Proteomes" id="UP000295636"/>
    </source>
</evidence>
<dbReference type="Gene3D" id="3.60.15.10">
    <property type="entry name" value="Ribonuclease Z/Hydroxyacylglutathione hydrolase-like"/>
    <property type="match status" value="1"/>
</dbReference>
<comment type="catalytic activity">
    <reaction evidence="3">
        <text>3',5'-cyclic UMP + H2O = UMP + H(+)</text>
        <dbReference type="Rhea" id="RHEA:70575"/>
        <dbReference type="ChEBI" id="CHEBI:15377"/>
        <dbReference type="ChEBI" id="CHEBI:15378"/>
        <dbReference type="ChEBI" id="CHEBI:57865"/>
        <dbReference type="ChEBI" id="CHEBI:184387"/>
    </reaction>
    <physiologicalReaction direction="left-to-right" evidence="3">
        <dbReference type="Rhea" id="RHEA:70576"/>
    </physiologicalReaction>
</comment>
<evidence type="ECO:0000256" key="3">
    <source>
        <dbReference type="ARBA" id="ARBA00048505"/>
    </source>
</evidence>
<dbReference type="PANTHER" id="PTHR42951">
    <property type="entry name" value="METALLO-BETA-LACTAMASE DOMAIN-CONTAINING"/>
    <property type="match status" value="1"/>
</dbReference>
<evidence type="ECO:0000313" key="5">
    <source>
        <dbReference type="EMBL" id="TDF94047.1"/>
    </source>
</evidence>
<comment type="function">
    <text evidence="2">Counteracts the endogenous Pycsar antiviral defense system. Phosphodiesterase that enables metal-dependent hydrolysis of host cyclic nucleotide Pycsar defense signals such as cCMP and cUMP.</text>
</comment>
<dbReference type="InterPro" id="IPR036866">
    <property type="entry name" value="RibonucZ/Hydroxyglut_hydro"/>
</dbReference>